<feature type="region of interest" description="Disordered" evidence="1">
    <location>
        <begin position="1"/>
        <end position="34"/>
    </location>
</feature>
<keyword evidence="3" id="KW-0808">Transferase</keyword>
<dbReference type="PANTHER" id="PTHR37610">
    <property type="entry name" value="CCHC-TYPE DOMAIN-CONTAINING PROTEIN"/>
    <property type="match status" value="1"/>
</dbReference>
<keyword evidence="4" id="KW-1185">Reference proteome</keyword>
<reference evidence="3 4" key="1">
    <citation type="journal article" date="2018" name="Front. Plant Sci.">
        <title>Red Clover (Trifolium pratense) and Zigzag Clover (T. medium) - A Picture of Genomic Similarities and Differences.</title>
        <authorList>
            <person name="Dluhosova J."/>
            <person name="Istvanek J."/>
            <person name="Nedelnik J."/>
            <person name="Repkova J."/>
        </authorList>
    </citation>
    <scope>NUCLEOTIDE SEQUENCE [LARGE SCALE GENOMIC DNA]</scope>
    <source>
        <strain evidence="4">cv. 10/8</strain>
        <tissue evidence="3">Leaf</tissue>
    </source>
</reference>
<sequence length="131" mass="14686">MSQASSAGSLNGDQAIPQQTPQNKGYQNDTLNPYFMYPNENPGNVLVTPLLSGPNYHSWSRAMTVALRSKHKLHFINGSLPRPHDDDRDSIAWDHCNTMIMSWISNSVDPEISQSILWMDTASEILERTQG</sequence>
<evidence type="ECO:0000259" key="2">
    <source>
        <dbReference type="Pfam" id="PF14244"/>
    </source>
</evidence>
<feature type="domain" description="Retrotransposon Copia-like N-terminal" evidence="2">
    <location>
        <begin position="38"/>
        <end position="83"/>
    </location>
</feature>
<dbReference type="GO" id="GO:0016740">
    <property type="term" value="F:transferase activity"/>
    <property type="evidence" value="ECO:0007669"/>
    <property type="project" value="UniProtKB-KW"/>
</dbReference>
<dbReference type="EMBL" id="LXQA010000408">
    <property type="protein sequence ID" value="MCH79838.1"/>
    <property type="molecule type" value="Genomic_DNA"/>
</dbReference>
<protein>
    <submittedName>
        <fullName evidence="3">Flavonol sulfotransferase-like protein</fullName>
    </submittedName>
</protein>
<name>A0A392LY35_9FABA</name>
<proteinExistence type="predicted"/>
<feature type="compositionally biased region" description="Polar residues" evidence="1">
    <location>
        <begin position="1"/>
        <end position="31"/>
    </location>
</feature>
<dbReference type="Pfam" id="PF14244">
    <property type="entry name" value="Retrotran_gag_3"/>
    <property type="match status" value="1"/>
</dbReference>
<evidence type="ECO:0000313" key="4">
    <source>
        <dbReference type="Proteomes" id="UP000265520"/>
    </source>
</evidence>
<dbReference type="Proteomes" id="UP000265520">
    <property type="component" value="Unassembled WGS sequence"/>
</dbReference>
<gene>
    <name evidence="3" type="ORF">A2U01_0000597</name>
</gene>
<dbReference type="InterPro" id="IPR029472">
    <property type="entry name" value="Copia-like_N"/>
</dbReference>
<evidence type="ECO:0000256" key="1">
    <source>
        <dbReference type="SAM" id="MobiDB-lite"/>
    </source>
</evidence>
<comment type="caution">
    <text evidence="3">The sequence shown here is derived from an EMBL/GenBank/DDBJ whole genome shotgun (WGS) entry which is preliminary data.</text>
</comment>
<organism evidence="3 4">
    <name type="scientific">Trifolium medium</name>
    <dbReference type="NCBI Taxonomy" id="97028"/>
    <lineage>
        <taxon>Eukaryota</taxon>
        <taxon>Viridiplantae</taxon>
        <taxon>Streptophyta</taxon>
        <taxon>Embryophyta</taxon>
        <taxon>Tracheophyta</taxon>
        <taxon>Spermatophyta</taxon>
        <taxon>Magnoliopsida</taxon>
        <taxon>eudicotyledons</taxon>
        <taxon>Gunneridae</taxon>
        <taxon>Pentapetalae</taxon>
        <taxon>rosids</taxon>
        <taxon>fabids</taxon>
        <taxon>Fabales</taxon>
        <taxon>Fabaceae</taxon>
        <taxon>Papilionoideae</taxon>
        <taxon>50 kb inversion clade</taxon>
        <taxon>NPAAA clade</taxon>
        <taxon>Hologalegina</taxon>
        <taxon>IRL clade</taxon>
        <taxon>Trifolieae</taxon>
        <taxon>Trifolium</taxon>
    </lineage>
</organism>
<evidence type="ECO:0000313" key="3">
    <source>
        <dbReference type="EMBL" id="MCH79838.1"/>
    </source>
</evidence>
<dbReference type="AlphaFoldDB" id="A0A392LY35"/>
<dbReference type="PANTHER" id="PTHR37610:SF55">
    <property type="entry name" value="RETROTRANSPOSON COPIA-LIKE N-TERMINAL DOMAIN-CONTAINING PROTEIN"/>
    <property type="match status" value="1"/>
</dbReference>
<accession>A0A392LY35</accession>